<gene>
    <name evidence="10" type="ORF">SAMN00017405_1527</name>
</gene>
<keyword evidence="3 10" id="KW-0132">Cell division</keyword>
<reference evidence="10 11" key="1">
    <citation type="submission" date="2017-04" db="EMBL/GenBank/DDBJ databases">
        <authorList>
            <person name="Afonso C.L."/>
            <person name="Miller P.J."/>
            <person name="Scott M.A."/>
            <person name="Spackman E."/>
            <person name="Goraichik I."/>
            <person name="Dimitrov K.M."/>
            <person name="Suarez D.L."/>
            <person name="Swayne D.E."/>
        </authorList>
    </citation>
    <scope>NUCLEOTIDE SEQUENCE [LARGE SCALE GENOMIC DNA]</scope>
    <source>
        <strain evidence="10 11">DSM 11270</strain>
    </source>
</reference>
<evidence type="ECO:0000256" key="5">
    <source>
        <dbReference type="ARBA" id="ARBA00022989"/>
    </source>
</evidence>
<evidence type="ECO:0000256" key="4">
    <source>
        <dbReference type="ARBA" id="ARBA00022692"/>
    </source>
</evidence>
<evidence type="ECO:0000256" key="2">
    <source>
        <dbReference type="ARBA" id="ARBA00022475"/>
    </source>
</evidence>
<dbReference type="STRING" id="656914.SAMN00017405_1527"/>
<keyword evidence="6 8" id="KW-0472">Membrane</keyword>
<dbReference type="InterPro" id="IPR005548">
    <property type="entry name" value="Cell_div_FtsQ/DivIB_C"/>
</dbReference>
<keyword evidence="11" id="KW-1185">Reference proteome</keyword>
<organism evidence="10 11">
    <name type="scientific">Desulfonispora thiosulfatigenes DSM 11270</name>
    <dbReference type="NCBI Taxonomy" id="656914"/>
    <lineage>
        <taxon>Bacteria</taxon>
        <taxon>Bacillati</taxon>
        <taxon>Bacillota</taxon>
        <taxon>Clostridia</taxon>
        <taxon>Eubacteriales</taxon>
        <taxon>Peptococcaceae</taxon>
        <taxon>Desulfonispora</taxon>
    </lineage>
</organism>
<dbReference type="OrthoDB" id="2082590at2"/>
<dbReference type="RefSeq" id="WP_084054376.1">
    <property type="nucleotide sequence ID" value="NZ_FWWT01000023.1"/>
</dbReference>
<keyword evidence="7" id="KW-0131">Cell cycle</keyword>
<keyword evidence="2" id="KW-1003">Cell membrane</keyword>
<keyword evidence="4 8" id="KW-0812">Transmembrane</keyword>
<evidence type="ECO:0000256" key="7">
    <source>
        <dbReference type="ARBA" id="ARBA00023306"/>
    </source>
</evidence>
<feature type="transmembrane region" description="Helical" evidence="8">
    <location>
        <begin position="20"/>
        <end position="37"/>
    </location>
</feature>
<dbReference type="PANTHER" id="PTHR37820">
    <property type="entry name" value="CELL DIVISION PROTEIN DIVIB"/>
    <property type="match status" value="1"/>
</dbReference>
<dbReference type="PROSITE" id="PS51779">
    <property type="entry name" value="POTRA"/>
    <property type="match status" value="1"/>
</dbReference>
<dbReference type="Gene3D" id="3.10.20.310">
    <property type="entry name" value="membrane protein fhac"/>
    <property type="match status" value="1"/>
</dbReference>
<feature type="domain" description="POTRA" evidence="9">
    <location>
        <begin position="42"/>
        <end position="110"/>
    </location>
</feature>
<evidence type="ECO:0000256" key="6">
    <source>
        <dbReference type="ARBA" id="ARBA00023136"/>
    </source>
</evidence>
<dbReference type="InterPro" id="IPR050487">
    <property type="entry name" value="FtsQ_DivIB"/>
</dbReference>
<name>A0A1W1VSS0_DESTI</name>
<evidence type="ECO:0000313" key="11">
    <source>
        <dbReference type="Proteomes" id="UP000192731"/>
    </source>
</evidence>
<dbReference type="Pfam" id="PF08478">
    <property type="entry name" value="POTRA_1"/>
    <property type="match status" value="1"/>
</dbReference>
<comment type="subcellular location">
    <subcellularLocation>
        <location evidence="1">Membrane</location>
    </subcellularLocation>
</comment>
<sequence>MKNELNHVEKSKGNKKKVKSFKVVYFFLFIIGIYFFLHSPIFNIQNVEVIGNKNLTKQQVIKLSQVNQGDNLFKIEKNDIIKNISIHPLIESVEISRDLPSTLKINVLERKPIGLVVCEDGFIQVSEKGVFISINNDLGSYQLPVISGVSMDYLPGPGQIIKNEGLHTALEILTNIESDLLINIAEINVADPRYILAYTTQGIEIRLGSKKEVQSKLENLQDILEKIINLVIDEKAIEYIDLRFSGPPIIKKK</sequence>
<dbReference type="GO" id="GO:0051301">
    <property type="term" value="P:cell division"/>
    <property type="evidence" value="ECO:0007669"/>
    <property type="project" value="UniProtKB-KW"/>
</dbReference>
<keyword evidence="5 8" id="KW-1133">Transmembrane helix</keyword>
<dbReference type="EMBL" id="FWWT01000023">
    <property type="protein sequence ID" value="SMB96417.1"/>
    <property type="molecule type" value="Genomic_DNA"/>
</dbReference>
<evidence type="ECO:0000256" key="8">
    <source>
        <dbReference type="SAM" id="Phobius"/>
    </source>
</evidence>
<evidence type="ECO:0000313" key="10">
    <source>
        <dbReference type="EMBL" id="SMB96417.1"/>
    </source>
</evidence>
<dbReference type="Pfam" id="PF03799">
    <property type="entry name" value="FtsQ_DivIB_C"/>
    <property type="match status" value="1"/>
</dbReference>
<evidence type="ECO:0000256" key="1">
    <source>
        <dbReference type="ARBA" id="ARBA00004370"/>
    </source>
</evidence>
<dbReference type="InterPro" id="IPR034746">
    <property type="entry name" value="POTRA"/>
</dbReference>
<dbReference type="Proteomes" id="UP000192731">
    <property type="component" value="Unassembled WGS sequence"/>
</dbReference>
<proteinExistence type="predicted"/>
<evidence type="ECO:0000259" key="9">
    <source>
        <dbReference type="PROSITE" id="PS51779"/>
    </source>
</evidence>
<dbReference type="InterPro" id="IPR013685">
    <property type="entry name" value="POTRA_FtsQ_type"/>
</dbReference>
<dbReference type="GO" id="GO:0005886">
    <property type="term" value="C:plasma membrane"/>
    <property type="evidence" value="ECO:0007669"/>
    <property type="project" value="TreeGrafter"/>
</dbReference>
<accession>A0A1W1VSS0</accession>
<dbReference type="Gene3D" id="3.40.50.10960">
    <property type="match status" value="1"/>
</dbReference>
<dbReference type="PANTHER" id="PTHR37820:SF1">
    <property type="entry name" value="CELL DIVISION PROTEIN FTSQ"/>
    <property type="match status" value="1"/>
</dbReference>
<evidence type="ECO:0000256" key="3">
    <source>
        <dbReference type="ARBA" id="ARBA00022618"/>
    </source>
</evidence>
<protein>
    <submittedName>
        <fullName evidence="10">Cell division protein FtsQ</fullName>
    </submittedName>
</protein>
<dbReference type="AlphaFoldDB" id="A0A1W1VSS0"/>